<name>A0A6I6DID9_9FIRM</name>
<proteinExistence type="inferred from homology"/>
<feature type="active site" description="Proton donor/acceptor" evidence="12 14">
    <location>
        <position position="134"/>
    </location>
</feature>
<comment type="similarity">
    <text evidence="3 12 13">Belongs to the DapA family.</text>
</comment>
<feature type="binding site" evidence="12 15">
    <location>
        <position position="46"/>
    </location>
    <ligand>
        <name>pyruvate</name>
        <dbReference type="ChEBI" id="CHEBI:15361"/>
    </ligand>
</feature>
<keyword evidence="17" id="KW-1185">Reference proteome</keyword>
<dbReference type="KEGG" id="salq:SYNTR_1061"/>
<evidence type="ECO:0000256" key="15">
    <source>
        <dbReference type="PIRSR" id="PIRSR001365-2"/>
    </source>
</evidence>
<gene>
    <name evidence="12" type="primary">dapA</name>
    <name evidence="16" type="ORF">SYNTR_1061</name>
</gene>
<dbReference type="InterPro" id="IPR013785">
    <property type="entry name" value="Aldolase_TIM"/>
</dbReference>
<sequence length="292" mass="31791">MKDTKLLTAMITPYTEDLEVNYAKAEEVAEYLANNGNDGIVVCGTTGESPVLSVEEKVNMYKTVKNKVGDRVKVWAGTGSNYTKGSVELTKNAEKIGVDGIMAVAPYYNKPSQEGMYRHFKAIAESTSLPIMLYNVPGRTSSNLLPETVARLAEIDNILAIKEASGDMDQVSAIKTKTDEKLAIYSGDDSLTLPMLAIGGVGVVSVAAHIVGNEIKSMIEAFDKGETKKALDIHKNLFSIFKGLFITSNPVPVKESLNLMGMNAGSFRLPLIPATKEEKVYLKDLLKKYKKL</sequence>
<keyword evidence="5 12" id="KW-0963">Cytoplasm</keyword>
<evidence type="ECO:0000256" key="7">
    <source>
        <dbReference type="ARBA" id="ARBA00022915"/>
    </source>
</evidence>
<dbReference type="UniPathway" id="UPA00034">
    <property type="reaction ID" value="UER00017"/>
</dbReference>
<dbReference type="CDD" id="cd00950">
    <property type="entry name" value="DHDPS"/>
    <property type="match status" value="1"/>
</dbReference>
<dbReference type="Proteomes" id="UP000426444">
    <property type="component" value="Chromosome"/>
</dbReference>
<reference evidence="17" key="1">
    <citation type="journal article" date="2019" name="Microbiology">
        <title>Complete Genome Sequence of an Uncultured Bacterium of the Candidate Phylum Bipolaricaulota.</title>
        <authorList>
            <person name="Kadnikov V.V."/>
            <person name="Mardanov A.V."/>
            <person name="Beletsky A.V."/>
            <person name="Frank Y.A."/>
            <person name="Karnachuk O.V."/>
            <person name="Ravin N.V."/>
        </authorList>
    </citation>
    <scope>NUCLEOTIDE SEQUENCE [LARGE SCALE GENOMIC DNA]</scope>
</reference>
<dbReference type="InterPro" id="IPR005263">
    <property type="entry name" value="DapA"/>
</dbReference>
<dbReference type="PROSITE" id="PS00666">
    <property type="entry name" value="DHDPS_2"/>
    <property type="match status" value="1"/>
</dbReference>
<dbReference type="SUPFAM" id="SSF51569">
    <property type="entry name" value="Aldolase"/>
    <property type="match status" value="1"/>
</dbReference>
<evidence type="ECO:0000256" key="12">
    <source>
        <dbReference type="HAMAP-Rule" id="MF_00418"/>
    </source>
</evidence>
<dbReference type="OrthoDB" id="9782828at2"/>
<evidence type="ECO:0000256" key="2">
    <source>
        <dbReference type="ARBA" id="ARBA00005120"/>
    </source>
</evidence>
<dbReference type="GO" id="GO:0019877">
    <property type="term" value="P:diaminopimelate biosynthetic process"/>
    <property type="evidence" value="ECO:0007669"/>
    <property type="project" value="UniProtKB-UniRule"/>
</dbReference>
<dbReference type="PANTHER" id="PTHR12128">
    <property type="entry name" value="DIHYDRODIPICOLINATE SYNTHASE"/>
    <property type="match status" value="1"/>
</dbReference>
<comment type="subcellular location">
    <subcellularLocation>
        <location evidence="12">Cytoplasm</location>
    </subcellularLocation>
</comment>
<dbReference type="PANTHER" id="PTHR12128:SF66">
    <property type="entry name" value="4-HYDROXY-2-OXOGLUTARATE ALDOLASE, MITOCHONDRIAL"/>
    <property type="match status" value="1"/>
</dbReference>
<dbReference type="Gene3D" id="3.20.20.70">
    <property type="entry name" value="Aldolase class I"/>
    <property type="match status" value="1"/>
</dbReference>
<evidence type="ECO:0000256" key="9">
    <source>
        <dbReference type="ARBA" id="ARBA00023239"/>
    </source>
</evidence>
<dbReference type="HAMAP" id="MF_00418">
    <property type="entry name" value="DapA"/>
    <property type="match status" value="1"/>
</dbReference>
<keyword evidence="6 12" id="KW-0028">Amino-acid biosynthesis</keyword>
<dbReference type="GO" id="GO:0008840">
    <property type="term" value="F:4-hydroxy-tetrahydrodipicolinate synthase activity"/>
    <property type="evidence" value="ECO:0007669"/>
    <property type="project" value="UniProtKB-UniRule"/>
</dbReference>
<accession>A0A6I6DID9</accession>
<comment type="catalytic activity">
    <reaction evidence="11 12">
        <text>L-aspartate 4-semialdehyde + pyruvate = (2S,4S)-4-hydroxy-2,3,4,5-tetrahydrodipicolinate + H2O + H(+)</text>
        <dbReference type="Rhea" id="RHEA:34171"/>
        <dbReference type="ChEBI" id="CHEBI:15361"/>
        <dbReference type="ChEBI" id="CHEBI:15377"/>
        <dbReference type="ChEBI" id="CHEBI:15378"/>
        <dbReference type="ChEBI" id="CHEBI:67139"/>
        <dbReference type="ChEBI" id="CHEBI:537519"/>
        <dbReference type="EC" id="4.3.3.7"/>
    </reaction>
</comment>
<protein>
    <recommendedName>
        <fullName evidence="4 12">4-hydroxy-tetrahydrodipicolinate synthase</fullName>
        <shortName evidence="12">HTPA synthase</shortName>
        <ecNumber evidence="4 12">4.3.3.7</ecNumber>
    </recommendedName>
</protein>
<comment type="subunit">
    <text evidence="12">Homotetramer; dimer of dimers.</text>
</comment>
<evidence type="ECO:0000313" key="17">
    <source>
        <dbReference type="Proteomes" id="UP000426444"/>
    </source>
</evidence>
<dbReference type="PRINTS" id="PR00146">
    <property type="entry name" value="DHPICSNTHASE"/>
</dbReference>
<dbReference type="EC" id="4.3.3.7" evidence="4 12"/>
<keyword evidence="7 12" id="KW-0220">Diaminopimelate biosynthesis</keyword>
<dbReference type="PIRSF" id="PIRSF001365">
    <property type="entry name" value="DHDPS"/>
    <property type="match status" value="1"/>
</dbReference>
<feature type="binding site" evidence="12 15">
    <location>
        <position position="204"/>
    </location>
    <ligand>
        <name>pyruvate</name>
        <dbReference type="ChEBI" id="CHEBI:15361"/>
    </ligand>
</feature>
<feature type="active site" description="Schiff-base intermediate with substrate" evidence="12 14">
    <location>
        <position position="162"/>
    </location>
</feature>
<dbReference type="InterPro" id="IPR020624">
    <property type="entry name" value="Schiff_base-form_aldolases_CS"/>
</dbReference>
<dbReference type="GO" id="GO:0009089">
    <property type="term" value="P:lysine biosynthetic process via diaminopimelate"/>
    <property type="evidence" value="ECO:0007669"/>
    <property type="project" value="UniProtKB-UniRule"/>
</dbReference>
<evidence type="ECO:0000313" key="16">
    <source>
        <dbReference type="EMBL" id="QGT99654.1"/>
    </source>
</evidence>
<evidence type="ECO:0000256" key="11">
    <source>
        <dbReference type="ARBA" id="ARBA00047836"/>
    </source>
</evidence>
<comment type="function">
    <text evidence="1 12">Catalyzes the condensation of (S)-aspartate-beta-semialdehyde [(S)-ASA] and pyruvate to 4-hydroxy-tetrahydrodipicolinate (HTPA).</text>
</comment>
<dbReference type="Pfam" id="PF00701">
    <property type="entry name" value="DHDPS"/>
    <property type="match status" value="1"/>
</dbReference>
<dbReference type="InterPro" id="IPR020625">
    <property type="entry name" value="Schiff_base-form_aldolases_AS"/>
</dbReference>
<dbReference type="AlphaFoldDB" id="A0A6I6DID9"/>
<feature type="site" description="Part of a proton relay during catalysis" evidence="12">
    <location>
        <position position="108"/>
    </location>
</feature>
<evidence type="ECO:0000256" key="8">
    <source>
        <dbReference type="ARBA" id="ARBA00023154"/>
    </source>
</evidence>
<organism evidence="16 17">
    <name type="scientific">Candidatus Syntrophocurvum alkaliphilum</name>
    <dbReference type="NCBI Taxonomy" id="2293317"/>
    <lineage>
        <taxon>Bacteria</taxon>
        <taxon>Bacillati</taxon>
        <taxon>Bacillota</taxon>
        <taxon>Clostridia</taxon>
        <taxon>Eubacteriales</taxon>
        <taxon>Syntrophomonadaceae</taxon>
        <taxon>Candidatus Syntrophocurvum</taxon>
    </lineage>
</organism>
<evidence type="ECO:0000256" key="3">
    <source>
        <dbReference type="ARBA" id="ARBA00007592"/>
    </source>
</evidence>
<dbReference type="EMBL" id="CP046457">
    <property type="protein sequence ID" value="QGT99654.1"/>
    <property type="molecule type" value="Genomic_DNA"/>
</dbReference>
<evidence type="ECO:0000256" key="10">
    <source>
        <dbReference type="ARBA" id="ARBA00023270"/>
    </source>
</evidence>
<comment type="caution">
    <text evidence="12">Was originally thought to be a dihydrodipicolinate synthase (DHDPS), catalyzing the condensation of (S)-aspartate-beta-semialdehyde [(S)-ASA] and pyruvate to dihydrodipicolinate (DHDP). However, it was shown in E.coli that the product of the enzymatic reaction is not dihydrodipicolinate but in fact (4S)-4-hydroxy-2,3,4,5-tetrahydro-(2S)-dipicolinic acid (HTPA), and that the consecutive dehydration reaction leading to DHDP is not spontaneous but catalyzed by DapB.</text>
</comment>
<dbReference type="SMART" id="SM01130">
    <property type="entry name" value="DHDPS"/>
    <property type="match status" value="1"/>
</dbReference>
<dbReference type="PROSITE" id="PS00665">
    <property type="entry name" value="DHDPS_1"/>
    <property type="match status" value="1"/>
</dbReference>
<dbReference type="GO" id="GO:0005829">
    <property type="term" value="C:cytosol"/>
    <property type="evidence" value="ECO:0007669"/>
    <property type="project" value="TreeGrafter"/>
</dbReference>
<evidence type="ECO:0000256" key="4">
    <source>
        <dbReference type="ARBA" id="ARBA00012086"/>
    </source>
</evidence>
<dbReference type="RefSeq" id="WP_156203531.1">
    <property type="nucleotide sequence ID" value="NZ_CP046457.1"/>
</dbReference>
<evidence type="ECO:0000256" key="5">
    <source>
        <dbReference type="ARBA" id="ARBA00022490"/>
    </source>
</evidence>
<evidence type="ECO:0000256" key="1">
    <source>
        <dbReference type="ARBA" id="ARBA00003294"/>
    </source>
</evidence>
<keyword evidence="9 12" id="KW-0456">Lyase</keyword>
<keyword evidence="8 12" id="KW-0457">Lysine biosynthesis</keyword>
<dbReference type="InterPro" id="IPR002220">
    <property type="entry name" value="DapA-like"/>
</dbReference>
<comment type="pathway">
    <text evidence="2 12">Amino-acid biosynthesis; L-lysine biosynthesis via DAP pathway; (S)-tetrahydrodipicolinate from L-aspartate: step 3/4.</text>
</comment>
<keyword evidence="10 12" id="KW-0704">Schiff base</keyword>
<evidence type="ECO:0000256" key="13">
    <source>
        <dbReference type="PIRNR" id="PIRNR001365"/>
    </source>
</evidence>
<evidence type="ECO:0000256" key="14">
    <source>
        <dbReference type="PIRSR" id="PIRSR001365-1"/>
    </source>
</evidence>
<feature type="site" description="Part of a proton relay during catalysis" evidence="12">
    <location>
        <position position="45"/>
    </location>
</feature>
<evidence type="ECO:0000256" key="6">
    <source>
        <dbReference type="ARBA" id="ARBA00022605"/>
    </source>
</evidence>
<dbReference type="NCBIfam" id="TIGR00674">
    <property type="entry name" value="dapA"/>
    <property type="match status" value="1"/>
</dbReference>